<organism evidence="2 3">
    <name type="scientific">Candidatus Eisenbergiella merdipullorum</name>
    <dbReference type="NCBI Taxonomy" id="2838553"/>
    <lineage>
        <taxon>Bacteria</taxon>
        <taxon>Bacillati</taxon>
        <taxon>Bacillota</taxon>
        <taxon>Clostridia</taxon>
        <taxon>Lachnospirales</taxon>
        <taxon>Lachnospiraceae</taxon>
        <taxon>Eisenbergiella</taxon>
    </lineage>
</organism>
<dbReference type="InterPro" id="IPR013022">
    <property type="entry name" value="Xyl_isomerase-like_TIM-brl"/>
</dbReference>
<accession>A0A9D2I4P5</accession>
<dbReference type="SUPFAM" id="SSF51658">
    <property type="entry name" value="Xylose isomerase-like"/>
    <property type="match status" value="1"/>
</dbReference>
<dbReference type="InterPro" id="IPR036237">
    <property type="entry name" value="Xyl_isomerase-like_sf"/>
</dbReference>
<dbReference type="GO" id="GO:0016853">
    <property type="term" value="F:isomerase activity"/>
    <property type="evidence" value="ECO:0007669"/>
    <property type="project" value="UniProtKB-KW"/>
</dbReference>
<dbReference type="Pfam" id="PF01261">
    <property type="entry name" value="AP_endonuc_2"/>
    <property type="match status" value="1"/>
</dbReference>
<dbReference type="PANTHER" id="PTHR12110">
    <property type="entry name" value="HYDROXYPYRUVATE ISOMERASE"/>
    <property type="match status" value="1"/>
</dbReference>
<protein>
    <submittedName>
        <fullName evidence="2">Sugar phosphate isomerase/epimerase</fullName>
    </submittedName>
</protein>
<evidence type="ECO:0000313" key="3">
    <source>
        <dbReference type="Proteomes" id="UP000886858"/>
    </source>
</evidence>
<reference evidence="2" key="1">
    <citation type="journal article" date="2021" name="PeerJ">
        <title>Extensive microbial diversity within the chicken gut microbiome revealed by metagenomics and culture.</title>
        <authorList>
            <person name="Gilroy R."/>
            <person name="Ravi A."/>
            <person name="Getino M."/>
            <person name="Pursley I."/>
            <person name="Horton D.L."/>
            <person name="Alikhan N.F."/>
            <person name="Baker D."/>
            <person name="Gharbi K."/>
            <person name="Hall N."/>
            <person name="Watson M."/>
            <person name="Adriaenssens E.M."/>
            <person name="Foster-Nyarko E."/>
            <person name="Jarju S."/>
            <person name="Secka A."/>
            <person name="Antonio M."/>
            <person name="Oren A."/>
            <person name="Chaudhuri R.R."/>
            <person name="La Ragione R."/>
            <person name="Hildebrand F."/>
            <person name="Pallen M.J."/>
        </authorList>
    </citation>
    <scope>NUCLEOTIDE SEQUENCE</scope>
    <source>
        <strain evidence="2">CHK179-7159</strain>
    </source>
</reference>
<dbReference type="InterPro" id="IPR050312">
    <property type="entry name" value="IolE/XylAMocC-like"/>
</dbReference>
<gene>
    <name evidence="2" type="ORF">H9717_01025</name>
</gene>
<dbReference type="EMBL" id="DWYY01000009">
    <property type="protein sequence ID" value="HJA91699.1"/>
    <property type="molecule type" value="Genomic_DNA"/>
</dbReference>
<name>A0A9D2I4P5_9FIRM</name>
<dbReference type="Gene3D" id="3.20.20.150">
    <property type="entry name" value="Divalent-metal-dependent TIM barrel enzymes"/>
    <property type="match status" value="1"/>
</dbReference>
<feature type="domain" description="Xylose isomerase-like TIM barrel" evidence="1">
    <location>
        <begin position="30"/>
        <end position="250"/>
    </location>
</feature>
<comment type="caution">
    <text evidence="2">The sequence shown here is derived from an EMBL/GenBank/DDBJ whole genome shotgun (WGS) entry which is preliminary data.</text>
</comment>
<evidence type="ECO:0000259" key="1">
    <source>
        <dbReference type="Pfam" id="PF01261"/>
    </source>
</evidence>
<keyword evidence="2" id="KW-0413">Isomerase</keyword>
<evidence type="ECO:0000313" key="2">
    <source>
        <dbReference type="EMBL" id="HJA91699.1"/>
    </source>
</evidence>
<proteinExistence type="predicted"/>
<sequence>MNDTRTILKECPVSCFADEIAPEVEKQTALMQELGIGWVEFRSGDGKGVADYTEAEAETLMRRLEAKKIRLSAVGSPIGKINITDEFGSHLDSLAHIARLAKIWDTRFIRCFSFFIPEGEKPEKYRDEVFRRMDRMVELAAKENLVLLHENEKEIYGDTAPRCLELMEQFGGENLKATFDFANFVQCGQDPRQAYDLLKDHIAYVHVKDAAFGSGRVTPAGQGDGHVKEILTRLDEAGYTGFLSLEPHLADFAGLSGLEKNAEKRGRTDTEAAFVTAYEALQKLLCG</sequence>
<dbReference type="Proteomes" id="UP000886858">
    <property type="component" value="Unassembled WGS sequence"/>
</dbReference>
<dbReference type="AlphaFoldDB" id="A0A9D2I4P5"/>
<reference evidence="2" key="2">
    <citation type="submission" date="2021-04" db="EMBL/GenBank/DDBJ databases">
        <authorList>
            <person name="Gilroy R."/>
        </authorList>
    </citation>
    <scope>NUCLEOTIDE SEQUENCE</scope>
    <source>
        <strain evidence="2">CHK179-7159</strain>
    </source>
</reference>
<dbReference type="PANTHER" id="PTHR12110:SF41">
    <property type="entry name" value="INOSOSE DEHYDRATASE"/>
    <property type="match status" value="1"/>
</dbReference>